<feature type="compositionally biased region" description="Basic and acidic residues" evidence="2">
    <location>
        <begin position="1105"/>
        <end position="1119"/>
    </location>
</feature>
<accession>A0ABW0AQ54</accession>
<feature type="region of interest" description="Disordered" evidence="2">
    <location>
        <begin position="1072"/>
        <end position="1119"/>
    </location>
</feature>
<feature type="region of interest" description="Disordered" evidence="2">
    <location>
        <begin position="1"/>
        <end position="54"/>
    </location>
</feature>
<feature type="compositionally biased region" description="Basic and acidic residues" evidence="2">
    <location>
        <begin position="1078"/>
        <end position="1092"/>
    </location>
</feature>
<feature type="region of interest" description="Disordered" evidence="2">
    <location>
        <begin position="75"/>
        <end position="167"/>
    </location>
</feature>
<evidence type="ECO:0000313" key="3">
    <source>
        <dbReference type="EMBL" id="MFC5154785.1"/>
    </source>
</evidence>
<evidence type="ECO:0000256" key="2">
    <source>
        <dbReference type="SAM" id="MobiDB-lite"/>
    </source>
</evidence>
<feature type="compositionally biased region" description="Low complexity" evidence="2">
    <location>
        <begin position="115"/>
        <end position="127"/>
    </location>
</feature>
<organism evidence="3 4">
    <name type="scientific">Streptomyces amakusaensis</name>
    <dbReference type="NCBI Taxonomy" id="67271"/>
    <lineage>
        <taxon>Bacteria</taxon>
        <taxon>Bacillati</taxon>
        <taxon>Actinomycetota</taxon>
        <taxon>Actinomycetes</taxon>
        <taxon>Kitasatosporales</taxon>
        <taxon>Streptomycetaceae</taxon>
        <taxon>Streptomyces</taxon>
    </lineage>
</organism>
<evidence type="ECO:0000256" key="1">
    <source>
        <dbReference type="SAM" id="Coils"/>
    </source>
</evidence>
<evidence type="ECO:0000313" key="4">
    <source>
        <dbReference type="Proteomes" id="UP001596160"/>
    </source>
</evidence>
<gene>
    <name evidence="3" type="ORF">ACFPRH_23895</name>
</gene>
<dbReference type="RefSeq" id="WP_344482145.1">
    <property type="nucleotide sequence ID" value="NZ_BAAASB010000017.1"/>
</dbReference>
<keyword evidence="1" id="KW-0175">Coiled coil</keyword>
<dbReference type="Proteomes" id="UP001596160">
    <property type="component" value="Unassembled WGS sequence"/>
</dbReference>
<feature type="compositionally biased region" description="Basic and acidic residues" evidence="2">
    <location>
        <begin position="75"/>
        <end position="110"/>
    </location>
</feature>
<keyword evidence="4" id="KW-1185">Reference proteome</keyword>
<dbReference type="EMBL" id="JBHSKP010000017">
    <property type="protein sequence ID" value="MFC5154785.1"/>
    <property type="molecule type" value="Genomic_DNA"/>
</dbReference>
<proteinExistence type="predicted"/>
<name>A0ABW0AQ54_9ACTN</name>
<feature type="compositionally biased region" description="Low complexity" evidence="2">
    <location>
        <begin position="134"/>
        <end position="154"/>
    </location>
</feature>
<feature type="coiled-coil region" evidence="1">
    <location>
        <begin position="436"/>
        <end position="463"/>
    </location>
</feature>
<feature type="region of interest" description="Disordered" evidence="2">
    <location>
        <begin position="206"/>
        <end position="226"/>
    </location>
</feature>
<feature type="region of interest" description="Disordered" evidence="2">
    <location>
        <begin position="756"/>
        <end position="779"/>
    </location>
</feature>
<reference evidence="4" key="1">
    <citation type="journal article" date="2019" name="Int. J. Syst. Evol. Microbiol.">
        <title>The Global Catalogue of Microorganisms (GCM) 10K type strain sequencing project: providing services to taxonomists for standard genome sequencing and annotation.</title>
        <authorList>
            <consortium name="The Broad Institute Genomics Platform"/>
            <consortium name="The Broad Institute Genome Sequencing Center for Infectious Disease"/>
            <person name="Wu L."/>
            <person name="Ma J."/>
        </authorList>
    </citation>
    <scope>NUCLEOTIDE SEQUENCE [LARGE SCALE GENOMIC DNA]</scope>
    <source>
        <strain evidence="4">PCU 266</strain>
    </source>
</reference>
<protein>
    <submittedName>
        <fullName evidence="3">Uncharacterized protein</fullName>
    </submittedName>
</protein>
<feature type="compositionally biased region" description="Low complexity" evidence="2">
    <location>
        <begin position="19"/>
        <end position="34"/>
    </location>
</feature>
<sequence>MALQQDVGRKKRAVASSHPPARVEADAAQAAAVPPKDDAVAQGKTTNAERMNEAKPGVFDKAAFIAAVEKAIADRAPKNLDDAEKFAGSGKAEEVKAEVQGKVGEGKESSAGEIADTTAAPPDTSAAVVKEVTPLAGDRPPGAPGAPNAASAVPDRLPPSATDLSAGPARMNRDLAANRITEAQLRKGNEPSFTGALAHKKKAERHAASAPGRMRRHEAGELSAATAGAKTTGTAAMAGMADARVTAGRRVGAGKAGAKTRDEDRRAQVTALLQTVFDTMKKDVESILTDLDRKVDERFTREEKAARDAFTAEHKREMEAYKDRRYGGWAGKARWVKDLFAGLPAEADRIFDRARENYIRRMKLVIAGVADLIAVELGRAKKRITDGRGELQSEVRRLPLGLRAIGREAAAGFQSRFEELAQSVDDKGTELVDTLAAKYTDALKAVDSEVAEEKEKNKGLVDKAKDAITGVINTLRELKALLAGVLAKAGTAIMLILADPIGFLKNLVTSVGAGLKLFLKNIKTHLQRGIMSWLLGRATAAGLQLPARFDTRGVFVMLASLLGLSWANIRARLTRRVPEEAVAAAEAAVPAVAEVRRRGVAALWDDVRNRVGDLRKDLLDKVLAYVTPTIVTAGIRWILSLLNPASAFVRAVKLIVDIVTFVVTRARQIIDFVNAVLDAAIAIARGGTGGVPSLIERALARAIPVLLAFLAALVGVGGITGRIRQIVQAMSRPVDRAVDRIIDFLVNKVKNFRRKPRKSLDGRGKGAKKTTTDNRVQAGPVGDRLTWKVETKSHRLWIGKTGGRYVPMLASEPHPVTTAIAAYRNQAASQTDPAEQNKIAIAIDRAESSLESLLDRLADYEGDVRGGVASRNLALKRRGIVKAQSGLRRSVARVQGLLGHDTVERLKKAREHFGSSKFPTKDLGVLLNIKKDTAVGVVRDWKIKGMIFRIESHPNDPLGVNTFDPTVAELRKANQGNRHKYGYSNPSKTSAEGMKILTKGLLGKKGPNNTYVPATAGEEASPAYHQGQALYRSVVNPHIYKEFPFPFAVLGHAGKGASGHWNRYGQFQTRSENMVWNKDPKNYHGPEHKKESAASGGSAEGYETPSREKGSHESWWKNG</sequence>
<comment type="caution">
    <text evidence="3">The sequence shown here is derived from an EMBL/GenBank/DDBJ whole genome shotgun (WGS) entry which is preliminary data.</text>
</comment>